<dbReference type="InterPro" id="IPR001034">
    <property type="entry name" value="DeoR_HTH"/>
</dbReference>
<evidence type="ECO:0000256" key="2">
    <source>
        <dbReference type="ARBA" id="ARBA00023125"/>
    </source>
</evidence>
<dbReference type="Proteomes" id="UP000589521">
    <property type="component" value="Unassembled WGS sequence"/>
</dbReference>
<dbReference type="InterPro" id="IPR036390">
    <property type="entry name" value="WH_DNA-bd_sf"/>
</dbReference>
<sequence length="243" mass="28640">MKKNLSMPLHTQLTDQLMELIREMGSHEKLSSERELCQQFHVSRTTVRKSLAELEDLGYIYRKHGQGTFVSGLWKRKQNLLDSYNYNQQMLNLGKVPSHQIEYFGLVQAHKKVADCLHIKEQDLVYKIKRLRLADDEAMMFETTYLPAQLFPKLTQEQIQEKGLYKTLEQEYGQQIIYADELFSAGQIGENVAEYLKQPISTPCLNIRRETYNQDRKIIELTFTTARSDQFSYKVRHFNTYLE</sequence>
<dbReference type="PANTHER" id="PTHR44846">
    <property type="entry name" value="MANNOSYL-D-GLYCERATE TRANSPORT/METABOLISM SYSTEM REPRESSOR MNGR-RELATED"/>
    <property type="match status" value="1"/>
</dbReference>
<dbReference type="SUPFAM" id="SSF46785">
    <property type="entry name" value="Winged helix' DNA-binding domain"/>
    <property type="match status" value="1"/>
</dbReference>
<dbReference type="GO" id="GO:0003700">
    <property type="term" value="F:DNA-binding transcription factor activity"/>
    <property type="evidence" value="ECO:0007669"/>
    <property type="project" value="InterPro"/>
</dbReference>
<keyword evidence="2" id="KW-0238">DNA-binding</keyword>
<name>A0A7Z0S5G7_9STRE</name>
<dbReference type="SUPFAM" id="SSF64288">
    <property type="entry name" value="Chorismate lyase-like"/>
    <property type="match status" value="1"/>
</dbReference>
<dbReference type="Pfam" id="PF07702">
    <property type="entry name" value="UTRA"/>
    <property type="match status" value="1"/>
</dbReference>
<dbReference type="PROSITE" id="PS51000">
    <property type="entry name" value="HTH_DEOR_2"/>
    <property type="match status" value="1"/>
</dbReference>
<evidence type="ECO:0000259" key="4">
    <source>
        <dbReference type="PROSITE" id="PS50949"/>
    </source>
</evidence>
<dbReference type="GO" id="GO:0003677">
    <property type="term" value="F:DNA binding"/>
    <property type="evidence" value="ECO:0007669"/>
    <property type="project" value="UniProtKB-KW"/>
</dbReference>
<evidence type="ECO:0000256" key="3">
    <source>
        <dbReference type="ARBA" id="ARBA00023163"/>
    </source>
</evidence>
<proteinExistence type="predicted"/>
<dbReference type="CDD" id="cd07377">
    <property type="entry name" value="WHTH_GntR"/>
    <property type="match status" value="1"/>
</dbReference>
<dbReference type="InterPro" id="IPR050679">
    <property type="entry name" value="Bact_HTH_transcr_reg"/>
</dbReference>
<dbReference type="PANTHER" id="PTHR44846:SF1">
    <property type="entry name" value="MANNOSYL-D-GLYCERATE TRANSPORT_METABOLISM SYSTEM REPRESSOR MNGR-RELATED"/>
    <property type="match status" value="1"/>
</dbReference>
<dbReference type="PROSITE" id="PS50949">
    <property type="entry name" value="HTH_GNTR"/>
    <property type="match status" value="1"/>
</dbReference>
<dbReference type="InterPro" id="IPR000524">
    <property type="entry name" value="Tscrpt_reg_HTH_GntR"/>
</dbReference>
<feature type="domain" description="HTH gntR-type" evidence="4">
    <location>
        <begin position="7"/>
        <end position="73"/>
    </location>
</feature>
<dbReference type="AlphaFoldDB" id="A0A7Z0S5G7"/>
<dbReference type="SMART" id="SM00345">
    <property type="entry name" value="HTH_GNTR"/>
    <property type="match status" value="1"/>
</dbReference>
<dbReference type="PRINTS" id="PR00035">
    <property type="entry name" value="HTHGNTR"/>
</dbReference>
<evidence type="ECO:0000259" key="5">
    <source>
        <dbReference type="PROSITE" id="PS51000"/>
    </source>
</evidence>
<dbReference type="RefSeq" id="WP_179924525.1">
    <property type="nucleotide sequence ID" value="NZ_JACBXX010000030.1"/>
</dbReference>
<dbReference type="InterPro" id="IPR011663">
    <property type="entry name" value="UTRA"/>
</dbReference>
<accession>A0A7Z0S5G7</accession>
<keyword evidence="1" id="KW-0805">Transcription regulation</keyword>
<organism evidence="6 7">
    <name type="scientific">Streptococcus danieliae</name>
    <dbReference type="NCBI Taxonomy" id="747656"/>
    <lineage>
        <taxon>Bacteria</taxon>
        <taxon>Bacillati</taxon>
        <taxon>Bacillota</taxon>
        <taxon>Bacilli</taxon>
        <taxon>Lactobacillales</taxon>
        <taxon>Streptococcaceae</taxon>
        <taxon>Streptococcus</taxon>
    </lineage>
</organism>
<dbReference type="Gene3D" id="3.40.1410.10">
    <property type="entry name" value="Chorismate lyase-like"/>
    <property type="match status" value="1"/>
</dbReference>
<evidence type="ECO:0000313" key="7">
    <source>
        <dbReference type="Proteomes" id="UP000589521"/>
    </source>
</evidence>
<dbReference type="InterPro" id="IPR028978">
    <property type="entry name" value="Chorismate_lyase_/UTRA_dom_sf"/>
</dbReference>
<comment type="caution">
    <text evidence="6">The sequence shown here is derived from an EMBL/GenBank/DDBJ whole genome shotgun (WGS) entry which is preliminary data.</text>
</comment>
<dbReference type="SMART" id="SM00866">
    <property type="entry name" value="UTRA"/>
    <property type="match status" value="1"/>
</dbReference>
<protein>
    <submittedName>
        <fullName evidence="6">GntR family transcriptional regulator</fullName>
    </submittedName>
</protein>
<evidence type="ECO:0000256" key="1">
    <source>
        <dbReference type="ARBA" id="ARBA00023015"/>
    </source>
</evidence>
<keyword evidence="3" id="KW-0804">Transcription</keyword>
<dbReference type="InterPro" id="IPR036388">
    <property type="entry name" value="WH-like_DNA-bd_sf"/>
</dbReference>
<dbReference type="Pfam" id="PF00392">
    <property type="entry name" value="GntR"/>
    <property type="match status" value="1"/>
</dbReference>
<dbReference type="Gene3D" id="1.10.10.10">
    <property type="entry name" value="Winged helix-like DNA-binding domain superfamily/Winged helix DNA-binding domain"/>
    <property type="match status" value="1"/>
</dbReference>
<gene>
    <name evidence="6" type="ORF">HZY94_00625</name>
</gene>
<reference evidence="6 7" key="1">
    <citation type="submission" date="2020-07" db="EMBL/GenBank/DDBJ databases">
        <title>MOT database genomes.</title>
        <authorList>
            <person name="Joseph S."/>
            <person name="Aduse-Opoku J."/>
            <person name="Hashim A."/>
            <person name="Wade W."/>
            <person name="Curtis M."/>
        </authorList>
    </citation>
    <scope>NUCLEOTIDE SEQUENCE [LARGE SCALE GENOMIC DNA]</scope>
    <source>
        <strain evidence="6 7">STR</strain>
    </source>
</reference>
<evidence type="ECO:0000313" key="6">
    <source>
        <dbReference type="EMBL" id="NYS95720.1"/>
    </source>
</evidence>
<dbReference type="GO" id="GO:0045892">
    <property type="term" value="P:negative regulation of DNA-templated transcription"/>
    <property type="evidence" value="ECO:0007669"/>
    <property type="project" value="TreeGrafter"/>
</dbReference>
<dbReference type="EMBL" id="JACBXX010000030">
    <property type="protein sequence ID" value="NYS95720.1"/>
    <property type="molecule type" value="Genomic_DNA"/>
</dbReference>
<feature type="domain" description="HTH deoR-type" evidence="5">
    <location>
        <begin position="14"/>
        <end position="69"/>
    </location>
</feature>